<evidence type="ECO:0000313" key="9">
    <source>
        <dbReference type="Proteomes" id="UP001222325"/>
    </source>
</evidence>
<feature type="transmembrane region" description="Helical" evidence="6">
    <location>
        <begin position="175"/>
        <end position="192"/>
    </location>
</feature>
<reference evidence="8" key="1">
    <citation type="submission" date="2023-03" db="EMBL/GenBank/DDBJ databases">
        <title>Massive genome expansion in bonnet fungi (Mycena s.s.) driven by repeated elements and novel gene families across ecological guilds.</title>
        <authorList>
            <consortium name="Lawrence Berkeley National Laboratory"/>
            <person name="Harder C.B."/>
            <person name="Miyauchi S."/>
            <person name="Viragh M."/>
            <person name="Kuo A."/>
            <person name="Thoen E."/>
            <person name="Andreopoulos B."/>
            <person name="Lu D."/>
            <person name="Skrede I."/>
            <person name="Drula E."/>
            <person name="Henrissat B."/>
            <person name="Morin E."/>
            <person name="Kohler A."/>
            <person name="Barry K."/>
            <person name="LaButti K."/>
            <person name="Morin E."/>
            <person name="Salamov A."/>
            <person name="Lipzen A."/>
            <person name="Mereny Z."/>
            <person name="Hegedus B."/>
            <person name="Baldrian P."/>
            <person name="Stursova M."/>
            <person name="Weitz H."/>
            <person name="Taylor A."/>
            <person name="Grigoriev I.V."/>
            <person name="Nagy L.G."/>
            <person name="Martin F."/>
            <person name="Kauserud H."/>
        </authorList>
    </citation>
    <scope>NUCLEOTIDE SEQUENCE</scope>
    <source>
        <strain evidence="8">CBHHK173m</strain>
    </source>
</reference>
<dbReference type="Proteomes" id="UP001222325">
    <property type="component" value="Unassembled WGS sequence"/>
</dbReference>
<keyword evidence="9" id="KW-1185">Reference proteome</keyword>
<evidence type="ECO:0000313" key="8">
    <source>
        <dbReference type="EMBL" id="KAJ7083640.1"/>
    </source>
</evidence>
<keyword evidence="3 6" id="KW-1133">Transmembrane helix</keyword>
<evidence type="ECO:0000256" key="1">
    <source>
        <dbReference type="ARBA" id="ARBA00004141"/>
    </source>
</evidence>
<feature type="compositionally biased region" description="Basic and acidic residues" evidence="5">
    <location>
        <begin position="332"/>
        <end position="348"/>
    </location>
</feature>
<name>A0AAD6TY42_9AGAR</name>
<accession>A0AAD6TY42</accession>
<evidence type="ECO:0000256" key="5">
    <source>
        <dbReference type="SAM" id="MobiDB-lite"/>
    </source>
</evidence>
<feature type="transmembrane region" description="Helical" evidence="6">
    <location>
        <begin position="91"/>
        <end position="112"/>
    </location>
</feature>
<feature type="region of interest" description="Disordered" evidence="5">
    <location>
        <begin position="320"/>
        <end position="348"/>
    </location>
</feature>
<sequence>MHRQEPESSSSPRKVTATVCFYIVAALVMVIVNKAVLNKTPDLPFTFLFIQLVIAVLLLRSLALLSTSRFQHLLPIKFEVPMLDRTVTHKLLPFLSVGFLGLLFNTLCLARVDASFFQIARGLLLPCTILVSSLFYGFIPKANVLIAAFLVSCGFFVGVLPSLYGPNLAKEPLTALIYGFISCLVLSVQTVLSKAAAGKYPVLALSYWGNLTMSVLIVPLIFFNGEVGTLQRRLLSPEENWTMFIAGSTVTGIFGFLLGVANVLSIKVTSPITHMFSSAAKSVIQTLLAVLIFGDVLTKYRLGGIVLITLGTIYYTWTQSKARSPPKPPATDLEKQIEKGTEMKHAGS</sequence>
<feature type="transmembrane region" description="Helical" evidence="6">
    <location>
        <begin position="300"/>
        <end position="317"/>
    </location>
</feature>
<feature type="transmembrane region" description="Helical" evidence="6">
    <location>
        <begin position="48"/>
        <end position="70"/>
    </location>
</feature>
<feature type="domain" description="Sugar phosphate transporter" evidence="7">
    <location>
        <begin position="20"/>
        <end position="315"/>
    </location>
</feature>
<evidence type="ECO:0000256" key="3">
    <source>
        <dbReference type="ARBA" id="ARBA00022989"/>
    </source>
</evidence>
<dbReference type="InterPro" id="IPR050186">
    <property type="entry name" value="TPT_transporter"/>
</dbReference>
<evidence type="ECO:0000259" key="7">
    <source>
        <dbReference type="Pfam" id="PF03151"/>
    </source>
</evidence>
<dbReference type="InterPro" id="IPR004853">
    <property type="entry name" value="Sugar_P_trans_dom"/>
</dbReference>
<evidence type="ECO:0000256" key="4">
    <source>
        <dbReference type="ARBA" id="ARBA00023136"/>
    </source>
</evidence>
<dbReference type="EMBL" id="JARJCN010000040">
    <property type="protein sequence ID" value="KAJ7083640.1"/>
    <property type="molecule type" value="Genomic_DNA"/>
</dbReference>
<dbReference type="GO" id="GO:0016020">
    <property type="term" value="C:membrane"/>
    <property type="evidence" value="ECO:0007669"/>
    <property type="project" value="UniProtKB-SubCell"/>
</dbReference>
<feature type="transmembrane region" description="Helical" evidence="6">
    <location>
        <begin position="118"/>
        <end position="137"/>
    </location>
</feature>
<keyword evidence="2 6" id="KW-0812">Transmembrane</keyword>
<gene>
    <name evidence="8" type="ORF">B0H15DRAFT_417240</name>
</gene>
<protein>
    <recommendedName>
        <fullName evidence="7">Sugar phosphate transporter domain-containing protein</fullName>
    </recommendedName>
</protein>
<feature type="transmembrane region" description="Helical" evidence="6">
    <location>
        <begin position="144"/>
        <end position="163"/>
    </location>
</feature>
<keyword evidence="4 6" id="KW-0472">Membrane</keyword>
<comment type="caution">
    <text evidence="8">The sequence shown here is derived from an EMBL/GenBank/DDBJ whole genome shotgun (WGS) entry which is preliminary data.</text>
</comment>
<feature type="transmembrane region" description="Helical" evidence="6">
    <location>
        <begin position="276"/>
        <end position="294"/>
    </location>
</feature>
<dbReference type="PANTHER" id="PTHR11132">
    <property type="entry name" value="SOLUTE CARRIER FAMILY 35"/>
    <property type="match status" value="1"/>
</dbReference>
<comment type="subcellular location">
    <subcellularLocation>
        <location evidence="1">Membrane</location>
        <topology evidence="1">Multi-pass membrane protein</topology>
    </subcellularLocation>
</comment>
<organism evidence="8 9">
    <name type="scientific">Mycena belliarum</name>
    <dbReference type="NCBI Taxonomy" id="1033014"/>
    <lineage>
        <taxon>Eukaryota</taxon>
        <taxon>Fungi</taxon>
        <taxon>Dikarya</taxon>
        <taxon>Basidiomycota</taxon>
        <taxon>Agaricomycotina</taxon>
        <taxon>Agaricomycetes</taxon>
        <taxon>Agaricomycetidae</taxon>
        <taxon>Agaricales</taxon>
        <taxon>Marasmiineae</taxon>
        <taxon>Mycenaceae</taxon>
        <taxon>Mycena</taxon>
    </lineage>
</organism>
<dbReference type="AlphaFoldDB" id="A0AAD6TY42"/>
<dbReference type="Pfam" id="PF03151">
    <property type="entry name" value="TPT"/>
    <property type="match status" value="1"/>
</dbReference>
<feature type="transmembrane region" description="Helical" evidence="6">
    <location>
        <begin position="204"/>
        <end position="223"/>
    </location>
</feature>
<evidence type="ECO:0000256" key="2">
    <source>
        <dbReference type="ARBA" id="ARBA00022692"/>
    </source>
</evidence>
<feature type="transmembrane region" description="Helical" evidence="6">
    <location>
        <begin position="243"/>
        <end position="264"/>
    </location>
</feature>
<feature type="transmembrane region" description="Helical" evidence="6">
    <location>
        <begin position="15"/>
        <end position="36"/>
    </location>
</feature>
<evidence type="ECO:0000256" key="6">
    <source>
        <dbReference type="SAM" id="Phobius"/>
    </source>
</evidence>
<proteinExistence type="predicted"/>